<sequence length="108" mass="11960">MSHTIFESGARTNNKGPGYSGGKCSSPTATIHQKLSYTWAKSAGSSDRAVHPHTFTAYASVPWIVPNSNYRVHPRFRGPLFHFPNARYISVLAPDMLCLCEMSTYPII</sequence>
<accession>A0A166QJ58</accession>
<dbReference type="EMBL" id="KV417510">
    <property type="protein sequence ID" value="KZP27214.1"/>
    <property type="molecule type" value="Genomic_DNA"/>
</dbReference>
<proteinExistence type="predicted"/>
<reference evidence="2 3" key="1">
    <citation type="journal article" date="2016" name="Mol. Biol. Evol.">
        <title>Comparative Genomics of Early-Diverging Mushroom-Forming Fungi Provides Insights into the Origins of Lignocellulose Decay Capabilities.</title>
        <authorList>
            <person name="Nagy L.G."/>
            <person name="Riley R."/>
            <person name="Tritt A."/>
            <person name="Adam C."/>
            <person name="Daum C."/>
            <person name="Floudas D."/>
            <person name="Sun H."/>
            <person name="Yadav J.S."/>
            <person name="Pangilinan J."/>
            <person name="Larsson K.H."/>
            <person name="Matsuura K."/>
            <person name="Barry K."/>
            <person name="Labutti K."/>
            <person name="Kuo R."/>
            <person name="Ohm R.A."/>
            <person name="Bhattacharya S.S."/>
            <person name="Shirouzu T."/>
            <person name="Yoshinaga Y."/>
            <person name="Martin F.M."/>
            <person name="Grigoriev I.V."/>
            <person name="Hibbett D.S."/>
        </authorList>
    </citation>
    <scope>NUCLEOTIDE SEQUENCE [LARGE SCALE GENOMIC DNA]</scope>
    <source>
        <strain evidence="2 3">CBS 109695</strain>
    </source>
</reference>
<evidence type="ECO:0000313" key="3">
    <source>
        <dbReference type="Proteomes" id="UP000076532"/>
    </source>
</evidence>
<name>A0A166QJ58_9AGAM</name>
<evidence type="ECO:0000256" key="1">
    <source>
        <dbReference type="SAM" id="MobiDB-lite"/>
    </source>
</evidence>
<evidence type="ECO:0000313" key="2">
    <source>
        <dbReference type="EMBL" id="KZP27214.1"/>
    </source>
</evidence>
<protein>
    <submittedName>
        <fullName evidence="2">Uncharacterized protein</fullName>
    </submittedName>
</protein>
<feature type="region of interest" description="Disordered" evidence="1">
    <location>
        <begin position="1"/>
        <end position="26"/>
    </location>
</feature>
<dbReference type="Proteomes" id="UP000076532">
    <property type="component" value="Unassembled WGS sequence"/>
</dbReference>
<feature type="compositionally biased region" description="Polar residues" evidence="1">
    <location>
        <begin position="1"/>
        <end position="15"/>
    </location>
</feature>
<gene>
    <name evidence="2" type="ORF">FIBSPDRAFT_1001851</name>
</gene>
<keyword evidence="3" id="KW-1185">Reference proteome</keyword>
<dbReference type="AlphaFoldDB" id="A0A166QJ58"/>
<organism evidence="2 3">
    <name type="scientific">Athelia psychrophila</name>
    <dbReference type="NCBI Taxonomy" id="1759441"/>
    <lineage>
        <taxon>Eukaryota</taxon>
        <taxon>Fungi</taxon>
        <taxon>Dikarya</taxon>
        <taxon>Basidiomycota</taxon>
        <taxon>Agaricomycotina</taxon>
        <taxon>Agaricomycetes</taxon>
        <taxon>Agaricomycetidae</taxon>
        <taxon>Atheliales</taxon>
        <taxon>Atheliaceae</taxon>
        <taxon>Athelia</taxon>
    </lineage>
</organism>